<accession>A0A8X6NPV5</accession>
<dbReference type="Proteomes" id="UP000887013">
    <property type="component" value="Unassembled WGS sequence"/>
</dbReference>
<sequence>MLVDVFAIMEINLTNEQLKFPPFPGYMTYLLPKFRQVASGILVRIKRGLTIDFEGAQDLNAAGQELEDILNSTPLELIYHASDPHTFLHYNGTCSTPDLLCVSSDIGISSKRGIIEDPGSGHRQVIAHININDHSPMAQNNYQKVSWNFKKANWKKFTELLDRKLRGRNWILIVTLISLYAK</sequence>
<gene>
    <name evidence="1" type="primary">HNAJ_LOCUS13333</name>
    <name evidence="1" type="ORF">NPIL_101211</name>
</gene>
<dbReference type="InterPro" id="IPR036691">
    <property type="entry name" value="Endo/exonu/phosph_ase_sf"/>
</dbReference>
<keyword evidence="2" id="KW-1185">Reference proteome</keyword>
<organism evidence="1 2">
    <name type="scientific">Nephila pilipes</name>
    <name type="common">Giant wood spider</name>
    <name type="synonym">Nephila maculata</name>
    <dbReference type="NCBI Taxonomy" id="299642"/>
    <lineage>
        <taxon>Eukaryota</taxon>
        <taxon>Metazoa</taxon>
        <taxon>Ecdysozoa</taxon>
        <taxon>Arthropoda</taxon>
        <taxon>Chelicerata</taxon>
        <taxon>Arachnida</taxon>
        <taxon>Araneae</taxon>
        <taxon>Araneomorphae</taxon>
        <taxon>Entelegynae</taxon>
        <taxon>Araneoidea</taxon>
        <taxon>Nephilidae</taxon>
        <taxon>Nephila</taxon>
    </lineage>
</organism>
<evidence type="ECO:0000313" key="2">
    <source>
        <dbReference type="Proteomes" id="UP000887013"/>
    </source>
</evidence>
<dbReference type="EMBL" id="BMAW01060826">
    <property type="protein sequence ID" value="GFT28189.1"/>
    <property type="molecule type" value="Genomic_DNA"/>
</dbReference>
<dbReference type="AlphaFoldDB" id="A0A8X6NPV5"/>
<protein>
    <submittedName>
        <fullName evidence="1">Uncharacterized protein</fullName>
    </submittedName>
</protein>
<comment type="caution">
    <text evidence="1">The sequence shown here is derived from an EMBL/GenBank/DDBJ whole genome shotgun (WGS) entry which is preliminary data.</text>
</comment>
<name>A0A8X6NPV5_NEPPI</name>
<dbReference type="OrthoDB" id="6621432at2759"/>
<reference evidence="1" key="1">
    <citation type="submission" date="2020-08" db="EMBL/GenBank/DDBJ databases">
        <title>Multicomponent nature underlies the extraordinary mechanical properties of spider dragline silk.</title>
        <authorList>
            <person name="Kono N."/>
            <person name="Nakamura H."/>
            <person name="Mori M."/>
            <person name="Yoshida Y."/>
            <person name="Ohtoshi R."/>
            <person name="Malay A.D."/>
            <person name="Moran D.A.P."/>
            <person name="Tomita M."/>
            <person name="Numata K."/>
            <person name="Arakawa K."/>
        </authorList>
    </citation>
    <scope>NUCLEOTIDE SEQUENCE</scope>
</reference>
<dbReference type="Gene3D" id="3.60.10.10">
    <property type="entry name" value="Endonuclease/exonuclease/phosphatase"/>
    <property type="match status" value="1"/>
</dbReference>
<evidence type="ECO:0000313" key="1">
    <source>
        <dbReference type="EMBL" id="GFT28189.1"/>
    </source>
</evidence>
<proteinExistence type="predicted"/>